<evidence type="ECO:0000256" key="5">
    <source>
        <dbReference type="ARBA" id="ARBA00022989"/>
    </source>
</evidence>
<evidence type="ECO:0000313" key="9">
    <source>
        <dbReference type="EMBL" id="CAH1114449.1"/>
    </source>
</evidence>
<dbReference type="Proteomes" id="UP001153636">
    <property type="component" value="Chromosome 8"/>
</dbReference>
<feature type="transmembrane region" description="Helical" evidence="7">
    <location>
        <begin position="495"/>
        <end position="515"/>
    </location>
</feature>
<feature type="transmembrane region" description="Helical" evidence="7">
    <location>
        <begin position="384"/>
        <end position="404"/>
    </location>
</feature>
<keyword evidence="10" id="KW-1185">Reference proteome</keyword>
<feature type="transmembrane region" description="Helical" evidence="7">
    <location>
        <begin position="305"/>
        <end position="326"/>
    </location>
</feature>
<keyword evidence="5 7" id="KW-1133">Transmembrane helix</keyword>
<dbReference type="PROSITE" id="PS50850">
    <property type="entry name" value="MFS"/>
    <property type="match status" value="1"/>
</dbReference>
<proteinExistence type="inferred from homology"/>
<dbReference type="InterPro" id="IPR020846">
    <property type="entry name" value="MFS_dom"/>
</dbReference>
<evidence type="ECO:0000256" key="3">
    <source>
        <dbReference type="ARBA" id="ARBA00022448"/>
    </source>
</evidence>
<feature type="transmembrane region" description="Helical" evidence="7">
    <location>
        <begin position="112"/>
        <end position="131"/>
    </location>
</feature>
<dbReference type="InterPro" id="IPR036259">
    <property type="entry name" value="MFS_trans_sf"/>
</dbReference>
<evidence type="ECO:0000256" key="1">
    <source>
        <dbReference type="ARBA" id="ARBA00004141"/>
    </source>
</evidence>
<accession>A0A9P0D9Q6</accession>
<feature type="transmembrane region" description="Helical" evidence="7">
    <location>
        <begin position="209"/>
        <end position="230"/>
    </location>
</feature>
<dbReference type="SUPFAM" id="SSF103473">
    <property type="entry name" value="MFS general substrate transporter"/>
    <property type="match status" value="1"/>
</dbReference>
<evidence type="ECO:0000313" key="10">
    <source>
        <dbReference type="Proteomes" id="UP001153636"/>
    </source>
</evidence>
<dbReference type="GO" id="GO:0016020">
    <property type="term" value="C:membrane"/>
    <property type="evidence" value="ECO:0007669"/>
    <property type="project" value="UniProtKB-SubCell"/>
</dbReference>
<dbReference type="AlphaFoldDB" id="A0A9P0D9Q6"/>
<evidence type="ECO:0000256" key="7">
    <source>
        <dbReference type="SAM" id="Phobius"/>
    </source>
</evidence>
<sequence length="524" mass="57360">MGAMKEIEDSGQLKKERRNTLPVVIDKANFEEAIVATGFGKFNIILLFSIIPSSFSQACEQMALSYVLPVAECDLELTLAQKGLLNAVTYAGMISSGPFFGIICDTFGRKKLIIYGYFVHFLCSIAAASSTSVLQMMIAKFFCGFVFNGPFSATTTYLTEFHSSEYRARVQLIRGVTYALGFLLLSGAAWLVLPTAFSITIFGSLNIHSWNLFLLCCACSPLSASILFTFMPESPKFLMSIGRNEDALKVFQSVYSMNSGRPKTDFPVKQLISELKGEDTVKDKSVKEFISKGWARISPVFLPPYIYRLALACTAAMTILTGLHTIKLWVPQILQLANDYQQAHNGSSTNVCGIMSILTENKTGSENETCHVTTENSFVYSNSMIINGVGMGFFIISGFFVNLLGKKNIMRVLTAAASVSAIGLYFAPNSAVLISLFSVYISCLDLTGVMAMTITLEMFPTHFRAIALSFHLMFARVGSLSANLLFSTLVGAGCLTPFLFCCLLTAALPFLITLYPNTENKALM</sequence>
<dbReference type="EMBL" id="OV651820">
    <property type="protein sequence ID" value="CAH1114449.1"/>
    <property type="molecule type" value="Genomic_DNA"/>
</dbReference>
<dbReference type="Gene3D" id="1.20.1250.20">
    <property type="entry name" value="MFS general substrate transporter like domains"/>
    <property type="match status" value="1"/>
</dbReference>
<dbReference type="InterPro" id="IPR005828">
    <property type="entry name" value="MFS_sugar_transport-like"/>
</dbReference>
<dbReference type="OrthoDB" id="3936150at2759"/>
<feature type="transmembrane region" description="Helical" evidence="7">
    <location>
        <begin position="178"/>
        <end position="203"/>
    </location>
</feature>
<organism evidence="9 10">
    <name type="scientific">Psylliodes chrysocephalus</name>
    <dbReference type="NCBI Taxonomy" id="3402493"/>
    <lineage>
        <taxon>Eukaryota</taxon>
        <taxon>Metazoa</taxon>
        <taxon>Ecdysozoa</taxon>
        <taxon>Arthropoda</taxon>
        <taxon>Hexapoda</taxon>
        <taxon>Insecta</taxon>
        <taxon>Pterygota</taxon>
        <taxon>Neoptera</taxon>
        <taxon>Endopterygota</taxon>
        <taxon>Coleoptera</taxon>
        <taxon>Polyphaga</taxon>
        <taxon>Cucujiformia</taxon>
        <taxon>Chrysomeloidea</taxon>
        <taxon>Chrysomelidae</taxon>
        <taxon>Galerucinae</taxon>
        <taxon>Alticini</taxon>
        <taxon>Psylliodes</taxon>
    </lineage>
</organism>
<evidence type="ECO:0000256" key="2">
    <source>
        <dbReference type="ARBA" id="ARBA00008335"/>
    </source>
</evidence>
<gene>
    <name evidence="9" type="ORF">PSYICH_LOCUS14173</name>
</gene>
<evidence type="ECO:0000256" key="4">
    <source>
        <dbReference type="ARBA" id="ARBA00022692"/>
    </source>
</evidence>
<evidence type="ECO:0000256" key="6">
    <source>
        <dbReference type="ARBA" id="ARBA00023136"/>
    </source>
</evidence>
<reference evidence="9" key="1">
    <citation type="submission" date="2022-01" db="EMBL/GenBank/DDBJ databases">
        <authorList>
            <person name="King R."/>
        </authorList>
    </citation>
    <scope>NUCLEOTIDE SEQUENCE</scope>
</reference>
<dbReference type="GO" id="GO:0022857">
    <property type="term" value="F:transmembrane transporter activity"/>
    <property type="evidence" value="ECO:0007669"/>
    <property type="project" value="InterPro"/>
</dbReference>
<keyword evidence="4 7" id="KW-0812">Transmembrane</keyword>
<protein>
    <recommendedName>
        <fullName evidence="8">Major facilitator superfamily (MFS) profile domain-containing protein</fullName>
    </recommendedName>
</protein>
<feature type="domain" description="Major facilitator superfamily (MFS) profile" evidence="8">
    <location>
        <begin position="33"/>
        <end position="519"/>
    </location>
</feature>
<comment type="similarity">
    <text evidence="2">Belongs to the major facilitator superfamily.</text>
</comment>
<dbReference type="PANTHER" id="PTHR23511">
    <property type="entry name" value="SYNAPTIC VESICLE GLYCOPROTEIN 2"/>
    <property type="match status" value="1"/>
</dbReference>
<name>A0A9P0D9Q6_9CUCU</name>
<keyword evidence="6 7" id="KW-0472">Membrane</keyword>
<keyword evidence="3" id="KW-0813">Transport</keyword>
<feature type="transmembrane region" description="Helical" evidence="7">
    <location>
        <begin position="409"/>
        <end position="427"/>
    </location>
</feature>
<evidence type="ECO:0000259" key="8">
    <source>
        <dbReference type="PROSITE" id="PS50850"/>
    </source>
</evidence>
<dbReference type="PANTHER" id="PTHR23511:SF36">
    <property type="entry name" value="EG:BACR7A4.13 PROTEIN-RELATED"/>
    <property type="match status" value="1"/>
</dbReference>
<comment type="subcellular location">
    <subcellularLocation>
        <location evidence="1">Membrane</location>
        <topology evidence="1">Multi-pass membrane protein</topology>
    </subcellularLocation>
</comment>
<dbReference type="Pfam" id="PF00083">
    <property type="entry name" value="Sugar_tr"/>
    <property type="match status" value="1"/>
</dbReference>